<evidence type="ECO:0000256" key="2">
    <source>
        <dbReference type="SAM" id="SignalP"/>
    </source>
</evidence>
<feature type="compositionally biased region" description="Low complexity" evidence="1">
    <location>
        <begin position="259"/>
        <end position="274"/>
    </location>
</feature>
<accession>A0ABU9MJZ4</accession>
<evidence type="ECO:0000313" key="4">
    <source>
        <dbReference type="Proteomes" id="UP001468095"/>
    </source>
</evidence>
<feature type="compositionally biased region" description="Low complexity" evidence="1">
    <location>
        <begin position="291"/>
        <end position="300"/>
    </location>
</feature>
<feature type="signal peptide" evidence="2">
    <location>
        <begin position="1"/>
        <end position="22"/>
    </location>
</feature>
<evidence type="ECO:0000313" key="3">
    <source>
        <dbReference type="EMBL" id="MEL7696454.1"/>
    </source>
</evidence>
<dbReference type="EMBL" id="JBCGBG010000002">
    <property type="protein sequence ID" value="MEL7696454.1"/>
    <property type="molecule type" value="Genomic_DNA"/>
</dbReference>
<name>A0ABU9MJZ4_9GAMM</name>
<keyword evidence="4" id="KW-1185">Reference proteome</keyword>
<protein>
    <recommendedName>
        <fullName evidence="5">Adhesin</fullName>
    </recommendedName>
</protein>
<keyword evidence="2" id="KW-0732">Signal</keyword>
<comment type="caution">
    <text evidence="3">The sequence shown here is derived from an EMBL/GenBank/DDBJ whole genome shotgun (WGS) entry which is preliminary data.</text>
</comment>
<feature type="region of interest" description="Disordered" evidence="1">
    <location>
        <begin position="234"/>
        <end position="300"/>
    </location>
</feature>
<reference evidence="3 4" key="1">
    <citation type="submission" date="2024-04" db="EMBL/GenBank/DDBJ databases">
        <authorList>
            <person name="Suleimanova A.D."/>
            <person name="Pudova D.S."/>
            <person name="Shagimardanova E.I."/>
            <person name="Sharipova M.R."/>
        </authorList>
    </citation>
    <scope>NUCLEOTIDE SEQUENCE [LARGE SCALE GENOMIC DNA]</scope>
    <source>
        <strain evidence="3 4">3.1</strain>
    </source>
</reference>
<feature type="region of interest" description="Disordered" evidence="1">
    <location>
        <begin position="194"/>
        <end position="220"/>
    </location>
</feature>
<dbReference type="RefSeq" id="WP_046289482.1">
    <property type="nucleotide sequence ID" value="NZ_JBCGBG010000002.1"/>
</dbReference>
<proteinExistence type="predicted"/>
<feature type="region of interest" description="Disordered" evidence="1">
    <location>
        <begin position="455"/>
        <end position="500"/>
    </location>
</feature>
<feature type="compositionally biased region" description="Basic and acidic residues" evidence="1">
    <location>
        <begin position="237"/>
        <end position="258"/>
    </location>
</feature>
<dbReference type="Proteomes" id="UP001468095">
    <property type="component" value="Unassembled WGS sequence"/>
</dbReference>
<feature type="compositionally biased region" description="Polar residues" evidence="1">
    <location>
        <begin position="204"/>
        <end position="218"/>
    </location>
</feature>
<organism evidence="3 4">
    <name type="scientific">Pantoea brenneri</name>
    <dbReference type="NCBI Taxonomy" id="472694"/>
    <lineage>
        <taxon>Bacteria</taxon>
        <taxon>Pseudomonadati</taxon>
        <taxon>Pseudomonadota</taxon>
        <taxon>Gammaproteobacteria</taxon>
        <taxon>Enterobacterales</taxon>
        <taxon>Erwiniaceae</taxon>
        <taxon>Pantoea</taxon>
    </lineage>
</organism>
<gene>
    <name evidence="3" type="ORF">AABB92_12415</name>
</gene>
<feature type="chain" id="PRO_5046395439" description="Adhesin" evidence="2">
    <location>
        <begin position="23"/>
        <end position="500"/>
    </location>
</feature>
<evidence type="ECO:0008006" key="5">
    <source>
        <dbReference type="Google" id="ProtNLM"/>
    </source>
</evidence>
<feature type="compositionally biased region" description="Low complexity" evidence="1">
    <location>
        <begin position="464"/>
        <end position="482"/>
    </location>
</feature>
<evidence type="ECO:0000256" key="1">
    <source>
        <dbReference type="SAM" id="MobiDB-lite"/>
    </source>
</evidence>
<sequence length="500" mass="52820">MNKKTNCVAVVLAFFSSFSAMASNYSNDSIQAIESLRAALNSAVYQHATPDAARAVLDTMNADLIEEARISIGDPEPRKLLDQLLQGSTKHQNIIQVTSVNPPAVIQQDPLISSIPTHIDESANPHISNPDAVTQVSGDNQSWSQTTVRPGYDGWSANGQNTGLTISGSQMKMDEANAQAQTINEGLQNAVAQADQRNEVSRRLSAQTKEQINHNQRFSGIVDSKFDSQLQQAGREAQMRDDARKAEAQVQANRDRAEAQNAALNAARNASLAQHESEAAHASQLAAHMSQVAEQAQHEAQQAQAALTSAKYAAVSEGQAQQAMRDQTAAKYAAVSEGQAQQAMRDLTAAKYAAVSEGQAQQAMRDLTAAKYAAINDNVQIAHQQIQALEAAAAAKSLAATKAQAEAQAAIDAQNTLNAPTVGQLTPVNKVPAIVTNIPAPVIAKVFVVESLHNNGGQHRGTHNEAASARNNGNSNAHSSAMGGRGQGGQRSGHSAAGNF</sequence>